<dbReference type="Proteomes" id="UP000605897">
    <property type="component" value="Unassembled WGS sequence"/>
</dbReference>
<dbReference type="SUPFAM" id="SSF89796">
    <property type="entry name" value="CoA-transferase family III (CaiB/BaiF)"/>
    <property type="match status" value="1"/>
</dbReference>
<dbReference type="PANTHER" id="PTHR48228">
    <property type="entry name" value="SUCCINYL-COA--D-CITRAMALATE COA-TRANSFERASE"/>
    <property type="match status" value="1"/>
</dbReference>
<dbReference type="InterPro" id="IPR023606">
    <property type="entry name" value="CoA-Trfase_III_dom_1_sf"/>
</dbReference>
<dbReference type="Gene3D" id="3.30.1540.10">
    <property type="entry name" value="formyl-coa transferase, domain 3"/>
    <property type="match status" value="1"/>
</dbReference>
<dbReference type="Pfam" id="PF02515">
    <property type="entry name" value="CoA_transf_3"/>
    <property type="match status" value="1"/>
</dbReference>
<protein>
    <submittedName>
        <fullName evidence="1">Alpha-methylacyl-CoA racemase</fullName>
    </submittedName>
</protein>
<evidence type="ECO:0000313" key="2">
    <source>
        <dbReference type="Proteomes" id="UP000605897"/>
    </source>
</evidence>
<reference evidence="2" key="1">
    <citation type="journal article" date="2019" name="Int. J. Syst. Evol. Microbiol.">
        <title>The Global Catalogue of Microorganisms (GCM) 10K type strain sequencing project: providing services to taxonomists for standard genome sequencing and annotation.</title>
        <authorList>
            <consortium name="The Broad Institute Genomics Platform"/>
            <consortium name="The Broad Institute Genome Sequencing Center for Infectious Disease"/>
            <person name="Wu L."/>
            <person name="Ma J."/>
        </authorList>
    </citation>
    <scope>NUCLEOTIDE SEQUENCE [LARGE SCALE GENOMIC DNA]</scope>
    <source>
        <strain evidence="2">CGMCC 4.7677</strain>
    </source>
</reference>
<accession>A0ABQ3IK26</accession>
<gene>
    <name evidence="1" type="ORF">GCM10017786_13590</name>
</gene>
<dbReference type="InterPro" id="IPR003673">
    <property type="entry name" value="CoA-Trfase_fam_III"/>
</dbReference>
<dbReference type="InterPro" id="IPR044855">
    <property type="entry name" value="CoA-Trfase_III_dom3_sf"/>
</dbReference>
<sequence length="393" mass="42381">MPGPLEGVKVVEIGSIGPGPWCAMMLSDMGADVLRVDRAGHVREHLPGERSYEFATLRGRRSVGVDLKRPGGAEVVLRLVEQADALIEGSRPGVAERLGIGPEECLARNPRLVYGRMTGWGQDGPLAHLPGHDLNYLALSGLLHAIGPADGRPTPPLNLVGDYGGGGMLLAFGIAAGLIEAARSGRGQVVDAAMLDGSCLLGTLIHGLRQVGEWRDRRESNRLDGGAPFYGTYETADGRWVAIAANEPRFYAELLDALELAGENLPDQFDERRWPQLRARFAETFLTRTRAEWVETFRDRDTCFSPVLTLDEARSHEHSVARSSFVPVDGVLQPTPAPRFGRTPGAVAGPAAVPGEHTEEALRDWGFSPAEIAGLAAAETVVQAEVRKERAIR</sequence>
<dbReference type="EMBL" id="BNAU01000001">
    <property type="protein sequence ID" value="GHE83675.1"/>
    <property type="molecule type" value="Genomic_DNA"/>
</dbReference>
<organism evidence="1 2">
    <name type="scientific">Amycolatopsis deserti</name>
    <dbReference type="NCBI Taxonomy" id="185696"/>
    <lineage>
        <taxon>Bacteria</taxon>
        <taxon>Bacillati</taxon>
        <taxon>Actinomycetota</taxon>
        <taxon>Actinomycetes</taxon>
        <taxon>Pseudonocardiales</taxon>
        <taxon>Pseudonocardiaceae</taxon>
        <taxon>Amycolatopsis</taxon>
    </lineage>
</organism>
<name>A0ABQ3IK26_9PSEU</name>
<comment type="caution">
    <text evidence="1">The sequence shown here is derived from an EMBL/GenBank/DDBJ whole genome shotgun (WGS) entry which is preliminary data.</text>
</comment>
<keyword evidence="2" id="KW-1185">Reference proteome</keyword>
<dbReference type="PANTHER" id="PTHR48228:SF5">
    <property type="entry name" value="ALPHA-METHYLACYL-COA RACEMASE"/>
    <property type="match status" value="1"/>
</dbReference>
<dbReference type="RefSeq" id="WP_191243547.1">
    <property type="nucleotide sequence ID" value="NZ_BNAU01000001.1"/>
</dbReference>
<evidence type="ECO:0000313" key="1">
    <source>
        <dbReference type="EMBL" id="GHE83675.1"/>
    </source>
</evidence>
<proteinExistence type="predicted"/>
<dbReference type="Gene3D" id="3.40.50.10540">
    <property type="entry name" value="Crotonobetainyl-coa:carnitine coa-transferase, domain 1"/>
    <property type="match status" value="1"/>
</dbReference>
<dbReference type="InterPro" id="IPR050509">
    <property type="entry name" value="CoA-transferase_III"/>
</dbReference>